<organism evidence="3 4">
    <name type="scientific">Immersiella caudata</name>
    <dbReference type="NCBI Taxonomy" id="314043"/>
    <lineage>
        <taxon>Eukaryota</taxon>
        <taxon>Fungi</taxon>
        <taxon>Dikarya</taxon>
        <taxon>Ascomycota</taxon>
        <taxon>Pezizomycotina</taxon>
        <taxon>Sordariomycetes</taxon>
        <taxon>Sordariomycetidae</taxon>
        <taxon>Sordariales</taxon>
        <taxon>Lasiosphaeriaceae</taxon>
        <taxon>Immersiella</taxon>
    </lineage>
</organism>
<dbReference type="Pfam" id="PF08881">
    <property type="entry name" value="CVNH"/>
    <property type="match status" value="1"/>
</dbReference>
<proteinExistence type="predicted"/>
<evidence type="ECO:0000313" key="3">
    <source>
        <dbReference type="EMBL" id="KAK0632500.1"/>
    </source>
</evidence>
<dbReference type="Gene3D" id="2.30.60.10">
    <property type="entry name" value="Cyanovirin-N"/>
    <property type="match status" value="1"/>
</dbReference>
<evidence type="ECO:0000256" key="1">
    <source>
        <dbReference type="SAM" id="SignalP"/>
    </source>
</evidence>
<evidence type="ECO:0000259" key="2">
    <source>
        <dbReference type="SMART" id="SM01111"/>
    </source>
</evidence>
<dbReference type="AlphaFoldDB" id="A0AA39XF05"/>
<feature type="signal peptide" evidence="1">
    <location>
        <begin position="1"/>
        <end position="22"/>
    </location>
</feature>
<dbReference type="InterPro" id="IPR036673">
    <property type="entry name" value="Cyanovirin-N_sf"/>
</dbReference>
<sequence length="144" mass="15966">MFTRFWIPLVVLVAAVLPPVSASSGFRASCHTCNLYEDTRLQLRCKTRGGDWIESELDLNNCFVYDNGQLKSAGDVAGYHSSCFNCQYDLLSGEMYCLCAPDDLHFSDAEIDLNNYIGNNDGFAHCLDGKYGSALHSCGDFNRP</sequence>
<dbReference type="EMBL" id="JAULSU010000001">
    <property type="protein sequence ID" value="KAK0632500.1"/>
    <property type="molecule type" value="Genomic_DNA"/>
</dbReference>
<keyword evidence="4" id="KW-1185">Reference proteome</keyword>
<dbReference type="SMART" id="SM01111">
    <property type="entry name" value="CVNH"/>
    <property type="match status" value="1"/>
</dbReference>
<feature type="domain" description="Cyanovirin-N" evidence="2">
    <location>
        <begin position="25"/>
        <end position="126"/>
    </location>
</feature>
<keyword evidence="1" id="KW-0732">Signal</keyword>
<dbReference type="Proteomes" id="UP001175000">
    <property type="component" value="Unassembled WGS sequence"/>
</dbReference>
<comment type="caution">
    <text evidence="3">The sequence shown here is derived from an EMBL/GenBank/DDBJ whole genome shotgun (WGS) entry which is preliminary data.</text>
</comment>
<dbReference type="InterPro" id="IPR011058">
    <property type="entry name" value="Cyanovirin-N"/>
</dbReference>
<accession>A0AA39XF05</accession>
<protein>
    <submittedName>
        <fullName evidence="3">Cyanovirin-N</fullName>
    </submittedName>
</protein>
<gene>
    <name evidence="3" type="ORF">B0T14DRAFT_560187</name>
</gene>
<feature type="chain" id="PRO_5041397200" evidence="1">
    <location>
        <begin position="23"/>
        <end position="144"/>
    </location>
</feature>
<evidence type="ECO:0000313" key="4">
    <source>
        <dbReference type="Proteomes" id="UP001175000"/>
    </source>
</evidence>
<dbReference type="SUPFAM" id="SSF51322">
    <property type="entry name" value="Cyanovirin-N"/>
    <property type="match status" value="1"/>
</dbReference>
<reference evidence="3" key="1">
    <citation type="submission" date="2023-06" db="EMBL/GenBank/DDBJ databases">
        <title>Genome-scale phylogeny and comparative genomics of the fungal order Sordariales.</title>
        <authorList>
            <consortium name="Lawrence Berkeley National Laboratory"/>
            <person name="Hensen N."/>
            <person name="Bonometti L."/>
            <person name="Westerberg I."/>
            <person name="Brannstrom I.O."/>
            <person name="Guillou S."/>
            <person name="Cros-Aarteil S."/>
            <person name="Calhoun S."/>
            <person name="Haridas S."/>
            <person name="Kuo A."/>
            <person name="Mondo S."/>
            <person name="Pangilinan J."/>
            <person name="Riley R."/>
            <person name="Labutti K."/>
            <person name="Andreopoulos B."/>
            <person name="Lipzen A."/>
            <person name="Chen C."/>
            <person name="Yanf M."/>
            <person name="Daum C."/>
            <person name="Ng V."/>
            <person name="Clum A."/>
            <person name="Steindorff A."/>
            <person name="Ohm R."/>
            <person name="Martin F."/>
            <person name="Silar P."/>
            <person name="Natvig D."/>
            <person name="Lalanne C."/>
            <person name="Gautier V."/>
            <person name="Ament-Velasquez S.L."/>
            <person name="Kruys A."/>
            <person name="Hutchinson M.I."/>
            <person name="Powell A.J."/>
            <person name="Barry K."/>
            <person name="Miller A.N."/>
            <person name="Grigoriev I.V."/>
            <person name="Debuchy R."/>
            <person name="Gladieux P."/>
            <person name="Thoren M.H."/>
            <person name="Johannesson H."/>
        </authorList>
    </citation>
    <scope>NUCLEOTIDE SEQUENCE</scope>
    <source>
        <strain evidence="3">CBS 606.72</strain>
    </source>
</reference>
<name>A0AA39XF05_9PEZI</name>